<reference evidence="1" key="1">
    <citation type="submission" date="2021-07" db="EMBL/GenBank/DDBJ databases">
        <authorList>
            <person name="Roth S.J."/>
            <person name="Krukonis G.P."/>
            <person name="Delesalle V.A."/>
        </authorList>
    </citation>
    <scope>NUCLEOTIDE SEQUENCE</scope>
</reference>
<protein>
    <submittedName>
        <fullName evidence="1">Uncharacterized protein</fullName>
    </submittedName>
</protein>
<evidence type="ECO:0000313" key="1">
    <source>
        <dbReference type="EMBL" id="QZA70697.1"/>
    </source>
</evidence>
<dbReference type="GeneID" id="77944102"/>
<dbReference type="Proteomes" id="UP000827517">
    <property type="component" value="Segment"/>
</dbReference>
<gene>
    <name evidence="1" type="primary">222</name>
    <name evidence="1" type="ORF">AH04_222</name>
</gene>
<name>A0AAE8BUT7_9CAUD</name>
<organism evidence="1 2">
    <name type="scientific">Erwinia phage AH04</name>
    <dbReference type="NCBI Taxonomy" id="2869569"/>
    <lineage>
        <taxon>Viruses</taxon>
        <taxon>Duplodnaviria</taxon>
        <taxon>Heunggongvirae</taxon>
        <taxon>Uroviricota</taxon>
        <taxon>Caudoviricetes</taxon>
        <taxon>Chimalliviridae</taxon>
        <taxon>Meadowvirus</taxon>
        <taxon>Meadowvirus AH04</taxon>
    </lineage>
</organism>
<proteinExistence type="predicted"/>
<sequence>MEAQQFINIAGVGHIQGVLSGLLDDKGIEHEVKIDGMFGPATIEGLELAVKIGWRVNLPPFVDKRAFTSNADYELGIEVFQMWYEYARNYLLANHEKKASLWKPGHVDGKWSDKTMLMLVIIVAGLVN</sequence>
<keyword evidence="2" id="KW-1185">Reference proteome</keyword>
<evidence type="ECO:0000313" key="2">
    <source>
        <dbReference type="Proteomes" id="UP000827517"/>
    </source>
</evidence>
<accession>A0AAE8BUT7</accession>
<dbReference type="EMBL" id="MZ501267">
    <property type="protein sequence ID" value="QZA70697.1"/>
    <property type="molecule type" value="Genomic_DNA"/>
</dbReference>
<dbReference type="RefSeq" id="YP_010667976.1">
    <property type="nucleotide sequence ID" value="NC_070952.1"/>
</dbReference>
<dbReference type="KEGG" id="vg:77944102"/>